<dbReference type="GO" id="GO:0000287">
    <property type="term" value="F:magnesium ion binding"/>
    <property type="evidence" value="ECO:0007669"/>
    <property type="project" value="UniProtKB-UniRule"/>
</dbReference>
<keyword evidence="1 6" id="KW-1277">Toxin-antitoxin system</keyword>
<evidence type="ECO:0000256" key="3">
    <source>
        <dbReference type="ARBA" id="ARBA00022723"/>
    </source>
</evidence>
<dbReference type="Gene3D" id="3.40.50.1010">
    <property type="entry name" value="5'-nuclease"/>
    <property type="match status" value="1"/>
</dbReference>
<evidence type="ECO:0000256" key="5">
    <source>
        <dbReference type="ARBA" id="ARBA00022842"/>
    </source>
</evidence>
<evidence type="ECO:0000256" key="1">
    <source>
        <dbReference type="ARBA" id="ARBA00022649"/>
    </source>
</evidence>
<reference evidence="8 9" key="1">
    <citation type="submission" date="2020-05" db="EMBL/GenBank/DDBJ databases">
        <title>Nakamurella sp. DB0629 isolated from air conditioner.</title>
        <authorList>
            <person name="Kim D.H."/>
            <person name="Kim D.-U."/>
        </authorList>
    </citation>
    <scope>NUCLEOTIDE SEQUENCE [LARGE SCALE GENOMIC DNA]</scope>
    <source>
        <strain evidence="8 9">DB0629</strain>
    </source>
</reference>
<feature type="binding site" evidence="6">
    <location>
        <position position="94"/>
    </location>
    <ligand>
        <name>Mg(2+)</name>
        <dbReference type="ChEBI" id="CHEBI:18420"/>
    </ligand>
</feature>
<dbReference type="RefSeq" id="WP_171198566.1">
    <property type="nucleotide sequence ID" value="NZ_JABEND010000002.1"/>
</dbReference>
<evidence type="ECO:0000259" key="7">
    <source>
        <dbReference type="Pfam" id="PF01850"/>
    </source>
</evidence>
<keyword evidence="2 6" id="KW-0540">Nuclease</keyword>
<comment type="caution">
    <text evidence="8">The sequence shown here is derived from an EMBL/GenBank/DDBJ whole genome shotgun (WGS) entry which is preliminary data.</text>
</comment>
<dbReference type="PANTHER" id="PTHR35901:SF1">
    <property type="entry name" value="EXONUCLEASE VAPC9"/>
    <property type="match status" value="1"/>
</dbReference>
<dbReference type="SUPFAM" id="SSF88723">
    <property type="entry name" value="PIN domain-like"/>
    <property type="match status" value="1"/>
</dbReference>
<comment type="similarity">
    <text evidence="6">Belongs to the PINc/VapC protein family.</text>
</comment>
<dbReference type="CDD" id="cd09873">
    <property type="entry name" value="PIN_Pae0151-like"/>
    <property type="match status" value="1"/>
</dbReference>
<keyword evidence="9" id="KW-1185">Reference proteome</keyword>
<gene>
    <name evidence="6" type="primary">vapC</name>
    <name evidence="8" type="ORF">HKD39_04055</name>
</gene>
<dbReference type="InterPro" id="IPR044153">
    <property type="entry name" value="PIN_Pae0151-like"/>
</dbReference>
<dbReference type="InterPro" id="IPR051619">
    <property type="entry name" value="TypeII_TA_RNase_PINc/VapC"/>
</dbReference>
<dbReference type="InterPro" id="IPR002716">
    <property type="entry name" value="PIN_dom"/>
</dbReference>
<protein>
    <recommendedName>
        <fullName evidence="6">Ribonuclease VapC</fullName>
        <shortName evidence="6">RNase VapC</shortName>
        <ecNumber evidence="6">3.1.-.-</ecNumber>
    </recommendedName>
    <alternativeName>
        <fullName evidence="6">Toxin VapC</fullName>
    </alternativeName>
</protein>
<dbReference type="InterPro" id="IPR022907">
    <property type="entry name" value="VapC_family"/>
</dbReference>
<dbReference type="AlphaFoldDB" id="A0A849A1I8"/>
<dbReference type="GO" id="GO:0016787">
    <property type="term" value="F:hydrolase activity"/>
    <property type="evidence" value="ECO:0007669"/>
    <property type="project" value="UniProtKB-KW"/>
</dbReference>
<evidence type="ECO:0000313" key="9">
    <source>
        <dbReference type="Proteomes" id="UP000562984"/>
    </source>
</evidence>
<keyword evidence="6" id="KW-0800">Toxin</keyword>
<dbReference type="Proteomes" id="UP000562984">
    <property type="component" value="Unassembled WGS sequence"/>
</dbReference>
<comment type="function">
    <text evidence="6">Toxic component of a toxin-antitoxin (TA) system. An RNase.</text>
</comment>
<feature type="domain" description="PIN" evidence="7">
    <location>
        <begin position="2"/>
        <end position="118"/>
    </location>
</feature>
<name>A0A849A1I8_9ACTN</name>
<dbReference type="EC" id="3.1.-.-" evidence="6"/>
<evidence type="ECO:0000256" key="4">
    <source>
        <dbReference type="ARBA" id="ARBA00022801"/>
    </source>
</evidence>
<feature type="binding site" evidence="6">
    <location>
        <position position="5"/>
    </location>
    <ligand>
        <name>Mg(2+)</name>
        <dbReference type="ChEBI" id="CHEBI:18420"/>
    </ligand>
</feature>
<keyword evidence="3 6" id="KW-0479">Metal-binding</keyword>
<dbReference type="HAMAP" id="MF_00265">
    <property type="entry name" value="VapC_Nob1"/>
    <property type="match status" value="1"/>
</dbReference>
<keyword evidence="5 6" id="KW-0460">Magnesium</keyword>
<dbReference type="Pfam" id="PF01850">
    <property type="entry name" value="PIN"/>
    <property type="match status" value="1"/>
</dbReference>
<dbReference type="GO" id="GO:0090729">
    <property type="term" value="F:toxin activity"/>
    <property type="evidence" value="ECO:0007669"/>
    <property type="project" value="UniProtKB-KW"/>
</dbReference>
<evidence type="ECO:0000256" key="6">
    <source>
        <dbReference type="HAMAP-Rule" id="MF_00265"/>
    </source>
</evidence>
<accession>A0A849A1I8</accession>
<dbReference type="PANTHER" id="PTHR35901">
    <property type="entry name" value="RIBONUCLEASE VAPC3"/>
    <property type="match status" value="1"/>
</dbReference>
<evidence type="ECO:0000256" key="2">
    <source>
        <dbReference type="ARBA" id="ARBA00022722"/>
    </source>
</evidence>
<proteinExistence type="inferred from homology"/>
<dbReference type="EMBL" id="JABEND010000002">
    <property type="protein sequence ID" value="NNG34904.1"/>
    <property type="molecule type" value="Genomic_DNA"/>
</dbReference>
<comment type="cofactor">
    <cofactor evidence="6">
        <name>Mg(2+)</name>
        <dbReference type="ChEBI" id="CHEBI:18420"/>
    </cofactor>
</comment>
<dbReference type="GO" id="GO:0004540">
    <property type="term" value="F:RNA nuclease activity"/>
    <property type="evidence" value="ECO:0007669"/>
    <property type="project" value="InterPro"/>
</dbReference>
<keyword evidence="4 6" id="KW-0378">Hydrolase</keyword>
<sequence>MIVLDASALVDAVADRPHRDAVLAHLDQRIAAPAHQLAEVTSAISRLHRADELSAAAARRALKEAATLTQQVFPLDEALLLRAFELRAAIRVLDGLYVALAERLACPLLTTDARLARAEPLCEVIRAGS</sequence>
<dbReference type="InterPro" id="IPR029060">
    <property type="entry name" value="PIN-like_dom_sf"/>
</dbReference>
<organism evidence="8 9">
    <name type="scientific">Nakamurella aerolata</name>
    <dbReference type="NCBI Taxonomy" id="1656892"/>
    <lineage>
        <taxon>Bacteria</taxon>
        <taxon>Bacillati</taxon>
        <taxon>Actinomycetota</taxon>
        <taxon>Actinomycetes</taxon>
        <taxon>Nakamurellales</taxon>
        <taxon>Nakamurellaceae</taxon>
        <taxon>Nakamurella</taxon>
    </lineage>
</organism>
<evidence type="ECO:0000313" key="8">
    <source>
        <dbReference type="EMBL" id="NNG34904.1"/>
    </source>
</evidence>